<keyword evidence="2" id="KW-1185">Reference proteome</keyword>
<gene>
    <name evidence="1" type="ORF">QNM18_05045</name>
</gene>
<dbReference type="EMBL" id="JASJUT010000002">
    <property type="protein sequence ID" value="MDK2594433.1"/>
    <property type="molecule type" value="Genomic_DNA"/>
</dbReference>
<sequence length="311" mass="35342">MEFRFPTAAAETNSAALRYLTKNLADPEAAKDNCRHVFEELGNSIESYPEWHPILTYPAREQEEPFHLISDLKAYKGVDHTVLFVKGFITCPYGEETAKNLIERVNSIQGLAAWKLDFPLYSDSAYPVLVKSVDIELEADGTIRSRDALAWCAQELVRNARNAQVAETWWNMKSEILGSPHGSRSSLIVNQHTGGHMRKILETLNNSGMYGPIKEWSLEMFSQKRRNTISETLIKAAISSWDGDAEPFTFELRDELCKAHIRDTFDDGHELRINVTIGKDDLCVSGWYYTESKQLQVDEPHGKRALAEKFL</sequence>
<dbReference type="Proteomes" id="UP001231915">
    <property type="component" value="Unassembled WGS sequence"/>
</dbReference>
<proteinExistence type="predicted"/>
<accession>A0ABT7EHA6</accession>
<evidence type="ECO:0000313" key="1">
    <source>
        <dbReference type="EMBL" id="MDK2594433.1"/>
    </source>
</evidence>
<organism evidence="1 2">
    <name type="scientific">Pseudoalteromonas obscura</name>
    <dbReference type="NCBI Taxonomy" id="3048491"/>
    <lineage>
        <taxon>Bacteria</taxon>
        <taxon>Pseudomonadati</taxon>
        <taxon>Pseudomonadota</taxon>
        <taxon>Gammaproteobacteria</taxon>
        <taxon>Alteromonadales</taxon>
        <taxon>Pseudoalteromonadaceae</taxon>
        <taxon>Pseudoalteromonas</taxon>
    </lineage>
</organism>
<dbReference type="RefSeq" id="WP_284136582.1">
    <property type="nucleotide sequence ID" value="NZ_JASJUT010000002.1"/>
</dbReference>
<comment type="caution">
    <text evidence="1">The sequence shown here is derived from an EMBL/GenBank/DDBJ whole genome shotgun (WGS) entry which is preliminary data.</text>
</comment>
<reference evidence="1 2" key="1">
    <citation type="submission" date="2023-05" db="EMBL/GenBank/DDBJ databases">
        <title>Pseudoalteromonas ardens sp. nov., Pseudoalteromonas obscura sp. nov., and Pseudoalteromonas umbrosa sp. nov., isolated from the coral Montipora capitata.</title>
        <authorList>
            <person name="Thomas E.M."/>
            <person name="Smith E.M."/>
            <person name="Papke E."/>
            <person name="Shlafstein M.D."/>
            <person name="Oline D.K."/>
            <person name="Videau P."/>
            <person name="Saw J.H."/>
            <person name="Strangman W.K."/>
            <person name="Ushijima B."/>
        </authorList>
    </citation>
    <scope>NUCLEOTIDE SEQUENCE [LARGE SCALE GENOMIC DNA]</scope>
    <source>
        <strain evidence="1 2">P94</strain>
    </source>
</reference>
<evidence type="ECO:0000313" key="2">
    <source>
        <dbReference type="Proteomes" id="UP001231915"/>
    </source>
</evidence>
<name>A0ABT7EHA6_9GAMM</name>
<protein>
    <submittedName>
        <fullName evidence="1">Uncharacterized protein</fullName>
    </submittedName>
</protein>